<protein>
    <submittedName>
        <fullName evidence="1">Uncharacterized protein</fullName>
    </submittedName>
</protein>
<accession>A0A8C4QLZ6</accession>
<organism evidence="1 2">
    <name type="scientific">Eptatretus burgeri</name>
    <name type="common">Inshore hagfish</name>
    <dbReference type="NCBI Taxonomy" id="7764"/>
    <lineage>
        <taxon>Eukaryota</taxon>
        <taxon>Metazoa</taxon>
        <taxon>Chordata</taxon>
        <taxon>Craniata</taxon>
        <taxon>Vertebrata</taxon>
        <taxon>Cyclostomata</taxon>
        <taxon>Myxini</taxon>
        <taxon>Myxiniformes</taxon>
        <taxon>Myxinidae</taxon>
        <taxon>Eptatretinae</taxon>
        <taxon>Eptatretus</taxon>
    </lineage>
</organism>
<dbReference type="Ensembl" id="ENSEBUT00000017169.1">
    <property type="protein sequence ID" value="ENSEBUP00000016593.1"/>
    <property type="gene ID" value="ENSEBUG00000010409.1"/>
</dbReference>
<keyword evidence="2" id="KW-1185">Reference proteome</keyword>
<proteinExistence type="predicted"/>
<dbReference type="Proteomes" id="UP000694388">
    <property type="component" value="Unplaced"/>
</dbReference>
<reference evidence="1" key="1">
    <citation type="submission" date="2025-08" db="UniProtKB">
        <authorList>
            <consortium name="Ensembl"/>
        </authorList>
    </citation>
    <scope>IDENTIFICATION</scope>
</reference>
<evidence type="ECO:0000313" key="2">
    <source>
        <dbReference type="Proteomes" id="UP000694388"/>
    </source>
</evidence>
<sequence>MSKIEKMSVLGVWSSGMKDKQVTSFFFPLTILVRWNRASKMVSSSRTPELPGP</sequence>
<evidence type="ECO:0000313" key="1">
    <source>
        <dbReference type="Ensembl" id="ENSEBUP00000016593.1"/>
    </source>
</evidence>
<reference evidence="1" key="2">
    <citation type="submission" date="2025-09" db="UniProtKB">
        <authorList>
            <consortium name="Ensembl"/>
        </authorList>
    </citation>
    <scope>IDENTIFICATION</scope>
</reference>
<dbReference type="AlphaFoldDB" id="A0A8C4QLZ6"/>
<dbReference type="OMA" id="WNRASKM"/>
<name>A0A8C4QLZ6_EPTBU</name>